<proteinExistence type="predicted"/>
<evidence type="ECO:0000313" key="2">
    <source>
        <dbReference type="Proteomes" id="UP000002668"/>
    </source>
</evidence>
<reference evidence="2" key="1">
    <citation type="journal article" date="2011" name="Nat. Commun.">
        <title>Effector diversification within compartments of the Leptosphaeria maculans genome affected by Repeat-Induced Point mutations.</title>
        <authorList>
            <person name="Rouxel T."/>
            <person name="Grandaubert J."/>
            <person name="Hane J.K."/>
            <person name="Hoede C."/>
            <person name="van de Wouw A.P."/>
            <person name="Couloux A."/>
            <person name="Dominguez V."/>
            <person name="Anthouard V."/>
            <person name="Bally P."/>
            <person name="Bourras S."/>
            <person name="Cozijnsen A.J."/>
            <person name="Ciuffetti L.M."/>
            <person name="Degrave A."/>
            <person name="Dilmaghani A."/>
            <person name="Duret L."/>
            <person name="Fudal I."/>
            <person name="Goodwin S.B."/>
            <person name="Gout L."/>
            <person name="Glaser N."/>
            <person name="Linglin J."/>
            <person name="Kema G.H.J."/>
            <person name="Lapalu N."/>
            <person name="Lawrence C.B."/>
            <person name="May K."/>
            <person name="Meyer M."/>
            <person name="Ollivier B."/>
            <person name="Poulain J."/>
            <person name="Schoch C.L."/>
            <person name="Simon A."/>
            <person name="Spatafora J.W."/>
            <person name="Stachowiak A."/>
            <person name="Turgeon B.G."/>
            <person name="Tyler B.M."/>
            <person name="Vincent D."/>
            <person name="Weissenbach J."/>
            <person name="Amselem J."/>
            <person name="Quesneville H."/>
            <person name="Oliver R.P."/>
            <person name="Wincker P."/>
            <person name="Balesdent M.-H."/>
            <person name="Howlett B.J."/>
        </authorList>
    </citation>
    <scope>NUCLEOTIDE SEQUENCE [LARGE SCALE GENOMIC DNA]</scope>
    <source>
        <strain evidence="2">JN3 / isolate v23.1.3 / race Av1-4-5-6-7-8</strain>
    </source>
</reference>
<gene>
    <name evidence="1" type="ORF">LEMA_uP034620.1</name>
</gene>
<protein>
    <submittedName>
        <fullName evidence="1">Predicted protein</fullName>
    </submittedName>
</protein>
<accession>E4ZRC3</accession>
<evidence type="ECO:0000313" key="1">
    <source>
        <dbReference type="EMBL" id="CBX93788.1"/>
    </source>
</evidence>
<sequence length="89" mass="9446">MLPLYDVEIAVPFGKTGKSVEYAFSTSMAERSVGVINRGAGALRGLASDLLSDPIKEVPSKKMGKGLGKTTVVFTIFVVPGREGQLGFR</sequence>
<dbReference type="EMBL" id="FP929116">
    <property type="protein sequence ID" value="CBX93788.1"/>
    <property type="molecule type" value="Genomic_DNA"/>
</dbReference>
<dbReference type="VEuPathDB" id="FungiDB:LEMA_uP034620.1"/>
<name>E4ZRC3_LEPMJ</name>
<dbReference type="InParanoid" id="E4ZRC3"/>
<organism evidence="2">
    <name type="scientific">Leptosphaeria maculans (strain JN3 / isolate v23.1.3 / race Av1-4-5-6-7-8)</name>
    <name type="common">Blackleg fungus</name>
    <name type="synonym">Phoma lingam</name>
    <dbReference type="NCBI Taxonomy" id="985895"/>
    <lineage>
        <taxon>Eukaryota</taxon>
        <taxon>Fungi</taxon>
        <taxon>Dikarya</taxon>
        <taxon>Ascomycota</taxon>
        <taxon>Pezizomycotina</taxon>
        <taxon>Dothideomycetes</taxon>
        <taxon>Pleosporomycetidae</taxon>
        <taxon>Pleosporales</taxon>
        <taxon>Pleosporineae</taxon>
        <taxon>Leptosphaeriaceae</taxon>
        <taxon>Plenodomus</taxon>
        <taxon>Plenodomus lingam/Leptosphaeria maculans species complex</taxon>
    </lineage>
</organism>
<dbReference type="Proteomes" id="UP000002668">
    <property type="component" value="Genome"/>
</dbReference>
<dbReference type="AlphaFoldDB" id="E4ZRC3"/>
<dbReference type="HOGENOM" id="CLU_2455139_0_0_1"/>
<keyword evidence="2" id="KW-1185">Reference proteome</keyword>